<dbReference type="PANTHER" id="PTHR35525">
    <property type="entry name" value="BLL6575 PROTEIN"/>
    <property type="match status" value="1"/>
</dbReference>
<dbReference type="Pfam" id="PF11706">
    <property type="entry name" value="zf-CGNR"/>
    <property type="match status" value="1"/>
</dbReference>
<dbReference type="InterPro" id="IPR021005">
    <property type="entry name" value="Znf_CGNR"/>
</dbReference>
<reference evidence="2 3" key="1">
    <citation type="submission" date="2021-03" db="EMBL/GenBank/DDBJ databases">
        <title>Sequencing the genomes of 1000 actinobacteria strains.</title>
        <authorList>
            <person name="Klenk H.-P."/>
        </authorList>
    </citation>
    <scope>NUCLEOTIDE SEQUENCE [LARGE SCALE GENOMIC DNA]</scope>
    <source>
        <strain evidence="2 3">DSM 45510</strain>
    </source>
</reference>
<dbReference type="Proteomes" id="UP000741013">
    <property type="component" value="Unassembled WGS sequence"/>
</dbReference>
<dbReference type="InterPro" id="IPR023286">
    <property type="entry name" value="ABATE_dom_sf"/>
</dbReference>
<gene>
    <name evidence="2" type="ORF">JOM49_000474</name>
</gene>
<name>A0ABS4PHW1_9PSEU</name>
<evidence type="ECO:0000313" key="3">
    <source>
        <dbReference type="Proteomes" id="UP000741013"/>
    </source>
</evidence>
<protein>
    <submittedName>
        <fullName evidence="2">RNA-binding Zn ribbon-like protein</fullName>
    </submittedName>
</protein>
<dbReference type="SUPFAM" id="SSF160904">
    <property type="entry name" value="Jann2411-like"/>
    <property type="match status" value="1"/>
</dbReference>
<proteinExistence type="predicted"/>
<evidence type="ECO:0000313" key="2">
    <source>
        <dbReference type="EMBL" id="MBP2178948.1"/>
    </source>
</evidence>
<accession>A0ABS4PHW1</accession>
<organism evidence="2 3">
    <name type="scientific">Amycolatopsis magusensis</name>
    <dbReference type="NCBI Taxonomy" id="882444"/>
    <lineage>
        <taxon>Bacteria</taxon>
        <taxon>Bacillati</taxon>
        <taxon>Actinomycetota</taxon>
        <taxon>Actinomycetes</taxon>
        <taxon>Pseudonocardiales</taxon>
        <taxon>Pseudonocardiaceae</taxon>
        <taxon>Amycolatopsis</taxon>
    </lineage>
</organism>
<dbReference type="RefSeq" id="WP_209662659.1">
    <property type="nucleotide sequence ID" value="NZ_JAGGMS010000001.1"/>
</dbReference>
<dbReference type="PANTHER" id="PTHR35525:SF3">
    <property type="entry name" value="BLL6575 PROTEIN"/>
    <property type="match status" value="1"/>
</dbReference>
<dbReference type="InterPro" id="IPR010852">
    <property type="entry name" value="ABATE"/>
</dbReference>
<sequence length="171" mass="18800">MAPLELPEYLEPVLAFVNSMDVEEGTDELTDASALTTWLASRFGVDSGPASAREFRLALSLRSTLRGLALANHADVEPVDVSCFARLPFAASSGPDFEPQATDPIMRALTQLAIGYARAQAAGSWQRLRLCPGDNCYWAFWDSSPRGARRWCSMRVCGNRAKARTYATRPR</sequence>
<dbReference type="Pfam" id="PF07336">
    <property type="entry name" value="ABATE"/>
    <property type="match status" value="1"/>
</dbReference>
<comment type="caution">
    <text evidence="2">The sequence shown here is derived from an EMBL/GenBank/DDBJ whole genome shotgun (WGS) entry which is preliminary data.</text>
</comment>
<dbReference type="Gene3D" id="1.10.3300.10">
    <property type="entry name" value="Jann2411-like domain"/>
    <property type="match status" value="1"/>
</dbReference>
<feature type="domain" description="Zinc finger CGNR" evidence="1">
    <location>
        <begin position="127"/>
        <end position="169"/>
    </location>
</feature>
<keyword evidence="3" id="KW-1185">Reference proteome</keyword>
<evidence type="ECO:0000259" key="1">
    <source>
        <dbReference type="Pfam" id="PF11706"/>
    </source>
</evidence>
<dbReference type="EMBL" id="JAGGMS010000001">
    <property type="protein sequence ID" value="MBP2178948.1"/>
    <property type="molecule type" value="Genomic_DNA"/>
</dbReference>